<dbReference type="RefSeq" id="WP_272172807.1">
    <property type="nucleotide sequence ID" value="NZ_JBEYXT010000172.1"/>
</dbReference>
<keyword evidence="2" id="KW-1185">Reference proteome</keyword>
<sequence>MVILRCEDVMMEKSEMPPGTIPTSRRGRDMPRQADNLHAVRTENERFTVTLIATAAQAVTTLMRLTGLSKTDVINRAVQVYAFLAQQMAEGKEVLLRDEEGNTERVHIV</sequence>
<organism evidence="1 2">
    <name type="scientific">Streptomyces neyagawaensis</name>
    <dbReference type="NCBI Taxonomy" id="42238"/>
    <lineage>
        <taxon>Bacteria</taxon>
        <taxon>Bacillati</taxon>
        <taxon>Actinomycetota</taxon>
        <taxon>Actinomycetes</taxon>
        <taxon>Kitasatosporales</taxon>
        <taxon>Streptomycetaceae</taxon>
        <taxon>Streptomyces</taxon>
    </lineage>
</organism>
<dbReference type="EMBL" id="JBEYXT010000172">
    <property type="protein sequence ID" value="MEU6804971.1"/>
    <property type="molecule type" value="Genomic_DNA"/>
</dbReference>
<proteinExistence type="predicted"/>
<comment type="caution">
    <text evidence="1">The sequence shown here is derived from an EMBL/GenBank/DDBJ whole genome shotgun (WGS) entry which is preliminary data.</text>
</comment>
<name>A0ABV3B6C7_9ACTN</name>
<reference evidence="1 2" key="1">
    <citation type="submission" date="2024-06" db="EMBL/GenBank/DDBJ databases">
        <title>The Natural Products Discovery Center: Release of the First 8490 Sequenced Strains for Exploring Actinobacteria Biosynthetic Diversity.</title>
        <authorList>
            <person name="Kalkreuter E."/>
            <person name="Kautsar S.A."/>
            <person name="Yang D."/>
            <person name="Bader C.D."/>
            <person name="Teijaro C.N."/>
            <person name="Fluegel L."/>
            <person name="Davis C.M."/>
            <person name="Simpson J.R."/>
            <person name="Lauterbach L."/>
            <person name="Steele A.D."/>
            <person name="Gui C."/>
            <person name="Meng S."/>
            <person name="Li G."/>
            <person name="Viehrig K."/>
            <person name="Ye F."/>
            <person name="Su P."/>
            <person name="Kiefer A.F."/>
            <person name="Nichols A."/>
            <person name="Cepeda A.J."/>
            <person name="Yan W."/>
            <person name="Fan B."/>
            <person name="Jiang Y."/>
            <person name="Adhikari A."/>
            <person name="Zheng C.-J."/>
            <person name="Schuster L."/>
            <person name="Cowan T.M."/>
            <person name="Smanski M.J."/>
            <person name="Chevrette M.G."/>
            <person name="De Carvalho L.P.S."/>
            <person name="Shen B."/>
        </authorList>
    </citation>
    <scope>NUCLEOTIDE SEQUENCE [LARGE SCALE GENOMIC DNA]</scope>
    <source>
        <strain evidence="1 2">NPDC046851</strain>
    </source>
</reference>
<gene>
    <name evidence="1" type="ORF">ABZ931_28780</name>
</gene>
<evidence type="ECO:0000313" key="1">
    <source>
        <dbReference type="EMBL" id="MEU6804971.1"/>
    </source>
</evidence>
<dbReference type="Proteomes" id="UP001551189">
    <property type="component" value="Unassembled WGS sequence"/>
</dbReference>
<accession>A0ABV3B6C7</accession>
<evidence type="ECO:0000313" key="2">
    <source>
        <dbReference type="Proteomes" id="UP001551189"/>
    </source>
</evidence>
<protein>
    <submittedName>
        <fullName evidence="1">Uncharacterized protein</fullName>
    </submittedName>
</protein>